<dbReference type="GO" id="GO:0015171">
    <property type="term" value="F:amino acid transmembrane transporter activity"/>
    <property type="evidence" value="ECO:0007669"/>
    <property type="project" value="TreeGrafter"/>
</dbReference>
<feature type="transmembrane region" description="Helical" evidence="6">
    <location>
        <begin position="72"/>
        <end position="95"/>
    </location>
</feature>
<keyword evidence="2" id="KW-1003">Cell membrane</keyword>
<evidence type="ECO:0000256" key="2">
    <source>
        <dbReference type="ARBA" id="ARBA00022475"/>
    </source>
</evidence>
<dbReference type="Pfam" id="PF01810">
    <property type="entry name" value="LysE"/>
    <property type="match status" value="1"/>
</dbReference>
<dbReference type="PANTHER" id="PTHR30086:SF19">
    <property type="entry name" value="THREONINE EFFLUX PROTEIN"/>
    <property type="match status" value="1"/>
</dbReference>
<evidence type="ECO:0000256" key="6">
    <source>
        <dbReference type="SAM" id="Phobius"/>
    </source>
</evidence>
<evidence type="ECO:0000256" key="1">
    <source>
        <dbReference type="ARBA" id="ARBA00004651"/>
    </source>
</evidence>
<dbReference type="RefSeq" id="WP_075639180.1">
    <property type="nucleotide sequence ID" value="NZ_MKIM01000025.1"/>
</dbReference>
<proteinExistence type="predicted"/>
<dbReference type="OrthoDB" id="7346064at2"/>
<dbReference type="STRING" id="1867956.BJF95_18310"/>
<feature type="transmembrane region" description="Helical" evidence="6">
    <location>
        <begin position="41"/>
        <end position="66"/>
    </location>
</feature>
<feature type="transmembrane region" description="Helical" evidence="6">
    <location>
        <begin position="6"/>
        <end position="29"/>
    </location>
</feature>
<evidence type="ECO:0000256" key="5">
    <source>
        <dbReference type="ARBA" id="ARBA00023136"/>
    </source>
</evidence>
<feature type="transmembrane region" description="Helical" evidence="6">
    <location>
        <begin position="116"/>
        <end position="140"/>
    </location>
</feature>
<keyword evidence="5 6" id="KW-0472">Membrane</keyword>
<dbReference type="Proteomes" id="UP000186894">
    <property type="component" value="Unassembled WGS sequence"/>
</dbReference>
<keyword evidence="3 6" id="KW-0812">Transmembrane</keyword>
<comment type="subcellular location">
    <subcellularLocation>
        <location evidence="1">Cell membrane</location>
        <topology evidence="1">Multi-pass membrane protein</topology>
    </subcellularLocation>
</comment>
<comment type="caution">
    <text evidence="7">The sequence shown here is derived from an EMBL/GenBank/DDBJ whole genome shotgun (WGS) entry which is preliminary data.</text>
</comment>
<keyword evidence="8" id="KW-1185">Reference proteome</keyword>
<feature type="transmembrane region" description="Helical" evidence="6">
    <location>
        <begin position="152"/>
        <end position="173"/>
    </location>
</feature>
<evidence type="ECO:0000256" key="4">
    <source>
        <dbReference type="ARBA" id="ARBA00022989"/>
    </source>
</evidence>
<dbReference type="InterPro" id="IPR001123">
    <property type="entry name" value="LeuE-type"/>
</dbReference>
<evidence type="ECO:0000313" key="7">
    <source>
        <dbReference type="EMBL" id="OLP45267.1"/>
    </source>
</evidence>
<protein>
    <submittedName>
        <fullName evidence="7">Threonine transporter</fullName>
    </submittedName>
</protein>
<keyword evidence="4 6" id="KW-1133">Transmembrane helix</keyword>
<organism evidence="7 8">
    <name type="scientific">Rhizobium oryziradicis</name>
    <dbReference type="NCBI Taxonomy" id="1867956"/>
    <lineage>
        <taxon>Bacteria</taxon>
        <taxon>Pseudomonadati</taxon>
        <taxon>Pseudomonadota</taxon>
        <taxon>Alphaproteobacteria</taxon>
        <taxon>Hyphomicrobiales</taxon>
        <taxon>Rhizobiaceae</taxon>
        <taxon>Rhizobium/Agrobacterium group</taxon>
        <taxon>Rhizobium</taxon>
    </lineage>
</organism>
<evidence type="ECO:0000313" key="8">
    <source>
        <dbReference type="Proteomes" id="UP000186894"/>
    </source>
</evidence>
<dbReference type="EMBL" id="MKIM01000025">
    <property type="protein sequence ID" value="OLP45267.1"/>
    <property type="molecule type" value="Genomic_DNA"/>
</dbReference>
<dbReference type="PANTHER" id="PTHR30086">
    <property type="entry name" value="ARGININE EXPORTER PROTEIN ARGO"/>
    <property type="match status" value="1"/>
</dbReference>
<gene>
    <name evidence="7" type="ORF">BJF95_18310</name>
</gene>
<sequence length="209" mass="21994">MNSDVVTVLTALGLYAAVVISPGPNFALISRLAMSGARSTAVGATFGFAIAATFYAVLTMAGLALFLAKVGWLASLMQIAGGCYLVYLGLMAWLSGKPDTAKQGVPPVEKGSVLRGLRVGMIVNLSNPKGIAFFIGLYAVAVPPETGLLAKLAILVGGFLIEIIWYSLVTALLSRRQAKAVYDRFAQWIERAIGTVLAGFGIRLIAEKI</sequence>
<name>A0A1Q8ZTR0_9HYPH</name>
<reference evidence="7 8" key="1">
    <citation type="submission" date="2016-09" db="EMBL/GenBank/DDBJ databases">
        <title>Rhizobium oryziradicis sp. nov., isolated from the root of rice.</title>
        <authorList>
            <person name="Zhao J."/>
            <person name="Zhang X."/>
        </authorList>
    </citation>
    <scope>NUCLEOTIDE SEQUENCE [LARGE SCALE GENOMIC DNA]</scope>
    <source>
        <strain evidence="7 8">N19</strain>
    </source>
</reference>
<dbReference type="AlphaFoldDB" id="A0A1Q8ZTR0"/>
<accession>A0A1Q8ZTR0</accession>
<evidence type="ECO:0000256" key="3">
    <source>
        <dbReference type="ARBA" id="ARBA00022692"/>
    </source>
</evidence>
<dbReference type="GO" id="GO:0005886">
    <property type="term" value="C:plasma membrane"/>
    <property type="evidence" value="ECO:0007669"/>
    <property type="project" value="UniProtKB-SubCell"/>
</dbReference>